<gene>
    <name evidence="5" type="ORF">LHJ74_23955</name>
</gene>
<evidence type="ECO:0000256" key="3">
    <source>
        <dbReference type="SAM" id="MobiDB-lite"/>
    </source>
</evidence>
<evidence type="ECO:0000256" key="1">
    <source>
        <dbReference type="ARBA" id="ARBA00022679"/>
    </source>
</evidence>
<feature type="domain" description="N-acetyltransferase" evidence="4">
    <location>
        <begin position="5"/>
        <end position="182"/>
    </location>
</feature>
<dbReference type="EMBL" id="JAJAGO010000011">
    <property type="protein sequence ID" value="MCT2592930.1"/>
    <property type="molecule type" value="Genomic_DNA"/>
</dbReference>
<proteinExistence type="predicted"/>
<dbReference type="PROSITE" id="PS51186">
    <property type="entry name" value="GNAT"/>
    <property type="match status" value="1"/>
</dbReference>
<dbReference type="InterPro" id="IPR050680">
    <property type="entry name" value="YpeA/RimI_acetyltransf"/>
</dbReference>
<accession>A0ABT2K070</accession>
<comment type="caution">
    <text evidence="5">The sequence shown here is derived from an EMBL/GenBank/DDBJ whole genome shotgun (WGS) entry which is preliminary data.</text>
</comment>
<organism evidence="5 6">
    <name type="scientific">Streptomyces gossypii</name>
    <dbReference type="NCBI Taxonomy" id="2883101"/>
    <lineage>
        <taxon>Bacteria</taxon>
        <taxon>Bacillati</taxon>
        <taxon>Actinomycetota</taxon>
        <taxon>Actinomycetes</taxon>
        <taxon>Kitasatosporales</taxon>
        <taxon>Streptomycetaceae</taxon>
        <taxon>Streptomyces</taxon>
    </lineage>
</organism>
<dbReference type="InterPro" id="IPR016181">
    <property type="entry name" value="Acyl_CoA_acyltransferase"/>
</dbReference>
<protein>
    <submittedName>
        <fullName evidence="5">GNAT family N-acetyltransferase</fullName>
    </submittedName>
</protein>
<dbReference type="Proteomes" id="UP001156389">
    <property type="component" value="Unassembled WGS sequence"/>
</dbReference>
<dbReference type="RefSeq" id="WP_260220255.1">
    <property type="nucleotide sequence ID" value="NZ_JAJAGO010000011.1"/>
</dbReference>
<keyword evidence="2" id="KW-0012">Acyltransferase</keyword>
<keyword evidence="1" id="KW-0808">Transferase</keyword>
<sequence>MSDTYEIRETRGEDWRRLKELRLAALADPVSDVAFYETHEAGLAQPDSLWQQRAAQGEEGGSDGRPITTLVAEVVSAEADGPADRWAAMLVVYVEGSDAWIVAVYTRPEHRGAGLGTRLFRAAQKWAWSYGEVERLLLHVHETNDRARDFYQQLGFVATGESDAHPKPPYGHAHVYELKRRPLTRTGSDPADPADRADPAGAR</sequence>
<keyword evidence="6" id="KW-1185">Reference proteome</keyword>
<dbReference type="SUPFAM" id="SSF55729">
    <property type="entry name" value="Acyl-CoA N-acyltransferases (Nat)"/>
    <property type="match status" value="1"/>
</dbReference>
<dbReference type="PANTHER" id="PTHR43420:SF44">
    <property type="entry name" value="ACETYLTRANSFERASE YPEA"/>
    <property type="match status" value="1"/>
</dbReference>
<evidence type="ECO:0000313" key="5">
    <source>
        <dbReference type="EMBL" id="MCT2592930.1"/>
    </source>
</evidence>
<dbReference type="CDD" id="cd04301">
    <property type="entry name" value="NAT_SF"/>
    <property type="match status" value="1"/>
</dbReference>
<evidence type="ECO:0000256" key="2">
    <source>
        <dbReference type="ARBA" id="ARBA00023315"/>
    </source>
</evidence>
<dbReference type="Pfam" id="PF00583">
    <property type="entry name" value="Acetyltransf_1"/>
    <property type="match status" value="1"/>
</dbReference>
<feature type="region of interest" description="Disordered" evidence="3">
    <location>
        <begin position="162"/>
        <end position="203"/>
    </location>
</feature>
<evidence type="ECO:0000259" key="4">
    <source>
        <dbReference type="PROSITE" id="PS51186"/>
    </source>
</evidence>
<dbReference type="InterPro" id="IPR000182">
    <property type="entry name" value="GNAT_dom"/>
</dbReference>
<feature type="compositionally biased region" description="Basic and acidic residues" evidence="3">
    <location>
        <begin position="193"/>
        <end position="203"/>
    </location>
</feature>
<dbReference type="PANTHER" id="PTHR43420">
    <property type="entry name" value="ACETYLTRANSFERASE"/>
    <property type="match status" value="1"/>
</dbReference>
<reference evidence="5 6" key="1">
    <citation type="submission" date="2021-10" db="EMBL/GenBank/DDBJ databases">
        <title>Streptomyces gossypii sp. nov., isolated from soil collected from cotton field.</title>
        <authorList>
            <person name="Ge X."/>
            <person name="Chen X."/>
            <person name="Liu W."/>
        </authorList>
    </citation>
    <scope>NUCLEOTIDE SEQUENCE [LARGE SCALE GENOMIC DNA]</scope>
    <source>
        <strain evidence="5 6">N2-109</strain>
    </source>
</reference>
<dbReference type="Gene3D" id="3.40.630.30">
    <property type="match status" value="1"/>
</dbReference>
<name>A0ABT2K070_9ACTN</name>
<evidence type="ECO:0000313" key="6">
    <source>
        <dbReference type="Proteomes" id="UP001156389"/>
    </source>
</evidence>